<proteinExistence type="predicted"/>
<dbReference type="KEGG" id="nti:DNFV4_00596"/>
<accession>A0AA86T1W4</accession>
<feature type="signal peptide" evidence="2">
    <location>
        <begin position="1"/>
        <end position="30"/>
    </location>
</feature>
<dbReference type="AlphaFoldDB" id="A0AA86T1W4"/>
<feature type="chain" id="PRO_5041645841" evidence="2">
    <location>
        <begin position="31"/>
        <end position="212"/>
    </location>
</feature>
<evidence type="ECO:0000259" key="3">
    <source>
        <dbReference type="Pfam" id="PF13505"/>
    </source>
</evidence>
<dbReference type="SUPFAM" id="SSF56925">
    <property type="entry name" value="OMPA-like"/>
    <property type="match status" value="1"/>
</dbReference>
<organism evidence="4 5">
    <name type="scientific">Nitrospira tepida</name>
    <dbReference type="NCBI Taxonomy" id="2973512"/>
    <lineage>
        <taxon>Bacteria</taxon>
        <taxon>Pseudomonadati</taxon>
        <taxon>Nitrospirota</taxon>
        <taxon>Nitrospiria</taxon>
        <taxon>Nitrospirales</taxon>
        <taxon>Nitrospiraceae</taxon>
        <taxon>Nitrospira</taxon>
    </lineage>
</organism>
<dbReference type="RefSeq" id="WP_289267171.1">
    <property type="nucleotide sequence ID" value="NZ_OX365700.1"/>
</dbReference>
<sequence>MMRRRTGRSAAGWLALMLCGNLGLWSTALAADWVHDGQVKEGRFQIGVRAGLSLLSQEFLAGTDGGLSHALNVQAMYGLNKWFSAGLMVDWERRGIDNETPSRDLGTLNTVSILPTLEFHPGRFGNAMPYLSTGIGVNVNSFSEAAGTPRTDVSNTFAFRLAGGVDFPLTSNMALNTEVAWKRNRGGIEVGGAEGNFDATTMSLLVGLRYTF</sequence>
<evidence type="ECO:0000256" key="1">
    <source>
        <dbReference type="ARBA" id="ARBA00022729"/>
    </source>
</evidence>
<evidence type="ECO:0000313" key="4">
    <source>
        <dbReference type="EMBL" id="CAI4030171.1"/>
    </source>
</evidence>
<protein>
    <submittedName>
        <fullName evidence="4">OMP_b-brl domain-containing protein</fullName>
    </submittedName>
</protein>
<dbReference type="InterPro" id="IPR027385">
    <property type="entry name" value="Beta-barrel_OMP"/>
</dbReference>
<dbReference type="InterPro" id="IPR011250">
    <property type="entry name" value="OMP/PagP_B-barrel"/>
</dbReference>
<evidence type="ECO:0000256" key="2">
    <source>
        <dbReference type="SAM" id="SignalP"/>
    </source>
</evidence>
<dbReference type="Pfam" id="PF13505">
    <property type="entry name" value="OMP_b-brl"/>
    <property type="match status" value="1"/>
</dbReference>
<name>A0AA86T1W4_9BACT</name>
<dbReference type="Proteomes" id="UP001179121">
    <property type="component" value="Chromosome"/>
</dbReference>
<keyword evidence="5" id="KW-1185">Reference proteome</keyword>
<feature type="domain" description="Outer membrane protein beta-barrel" evidence="3">
    <location>
        <begin position="32"/>
        <end position="209"/>
    </location>
</feature>
<evidence type="ECO:0000313" key="5">
    <source>
        <dbReference type="Proteomes" id="UP001179121"/>
    </source>
</evidence>
<gene>
    <name evidence="4" type="ORF">DNFV4_00596</name>
</gene>
<reference evidence="4" key="1">
    <citation type="submission" date="2022-10" db="EMBL/GenBank/DDBJ databases">
        <authorList>
            <person name="Koch H."/>
        </authorList>
    </citation>
    <scope>NUCLEOTIDE SEQUENCE</scope>
    <source>
        <strain evidence="4">DNF</strain>
    </source>
</reference>
<keyword evidence="1 2" id="KW-0732">Signal</keyword>
<dbReference type="Gene3D" id="2.40.160.20">
    <property type="match status" value="1"/>
</dbReference>
<dbReference type="EMBL" id="OX365700">
    <property type="protein sequence ID" value="CAI4030171.1"/>
    <property type="molecule type" value="Genomic_DNA"/>
</dbReference>